<evidence type="ECO:0000313" key="3">
    <source>
        <dbReference type="Proteomes" id="UP000326951"/>
    </source>
</evidence>
<evidence type="ECO:0000256" key="1">
    <source>
        <dbReference type="SAM" id="Coils"/>
    </source>
</evidence>
<dbReference type="EMBL" id="AP021853">
    <property type="protein sequence ID" value="BBN97725.1"/>
    <property type="molecule type" value="Genomic_DNA"/>
</dbReference>
<keyword evidence="1" id="KW-0175">Coiled coil</keyword>
<dbReference type="Proteomes" id="UP000326951">
    <property type="component" value="Chromosome"/>
</dbReference>
<evidence type="ECO:0000313" key="2">
    <source>
        <dbReference type="EMBL" id="BBN97725.1"/>
    </source>
</evidence>
<protein>
    <submittedName>
        <fullName evidence="2">Uncharacterized protein</fullName>
    </submittedName>
</protein>
<proteinExistence type="predicted"/>
<reference evidence="2 3" key="1">
    <citation type="submission" date="2019-09" db="EMBL/GenBank/DDBJ databases">
        <title>Complete genome sequence of Sporolactobacillus terrae 70-3.</title>
        <authorList>
            <person name="Tanaka N."/>
            <person name="Shiwa Y."/>
            <person name="Fujita N."/>
            <person name="Tanasupawat S."/>
        </authorList>
    </citation>
    <scope>NUCLEOTIDE SEQUENCE [LARGE SCALE GENOMIC DNA]</scope>
    <source>
        <strain evidence="2 3">70-3</strain>
    </source>
</reference>
<sequence length="69" mass="8319">MRRIYRFMDVGEKKKAIDLAIKDIDQLKKEYENDYPAIVKDAIEETIHKYKKDVEFLKEDLKKIENSNL</sequence>
<dbReference type="AlphaFoldDB" id="A0A5K7WTA6"/>
<accession>A0A5K7WTA6</accession>
<feature type="coiled-coil region" evidence="1">
    <location>
        <begin position="10"/>
        <end position="67"/>
    </location>
</feature>
<name>A0A5K7WTA6_9BACL</name>
<dbReference type="RefSeq" id="WP_028976969.1">
    <property type="nucleotide sequence ID" value="NZ_AP021853.1"/>
</dbReference>
<organism evidence="2 3">
    <name type="scientific">Sporolactobacillus terrae</name>
    <dbReference type="NCBI Taxonomy" id="269673"/>
    <lineage>
        <taxon>Bacteria</taxon>
        <taxon>Bacillati</taxon>
        <taxon>Bacillota</taxon>
        <taxon>Bacilli</taxon>
        <taxon>Bacillales</taxon>
        <taxon>Sporolactobacillaceae</taxon>
        <taxon>Sporolactobacillus</taxon>
    </lineage>
</organism>
<gene>
    <name evidence="2" type="ORF">St703_04300</name>
</gene>